<dbReference type="PANTHER" id="PTHR11764">
    <property type="entry name" value="TERPENE CYCLASE/MUTASE FAMILY MEMBER"/>
    <property type="match status" value="1"/>
</dbReference>
<dbReference type="GO" id="GO:0016866">
    <property type="term" value="F:intramolecular transferase activity"/>
    <property type="evidence" value="ECO:0007669"/>
    <property type="project" value="InterPro"/>
</dbReference>
<dbReference type="GO" id="GO:0005811">
    <property type="term" value="C:lipid droplet"/>
    <property type="evidence" value="ECO:0007669"/>
    <property type="project" value="InterPro"/>
</dbReference>
<dbReference type="Pfam" id="PF13249">
    <property type="entry name" value="SQHop_cyclase_N"/>
    <property type="match status" value="1"/>
</dbReference>
<dbReference type="InterPro" id="IPR018333">
    <property type="entry name" value="Squalene_cyclase"/>
</dbReference>
<comment type="similarity">
    <text evidence="2">Belongs to the terpene cyclase/mutase family.</text>
</comment>
<dbReference type="Pfam" id="PF13243">
    <property type="entry name" value="SQHop_cyclase_C"/>
    <property type="match status" value="1"/>
</dbReference>
<reference evidence="6 7" key="1">
    <citation type="submission" date="2021-01" db="EMBL/GenBank/DDBJ databases">
        <title>FDA dAtabase for Regulatory Grade micrObial Sequences (FDA-ARGOS): Supporting development and validation of Infectious Disease Dx tests.</title>
        <authorList>
            <person name="Nelson B."/>
            <person name="Plummer A."/>
            <person name="Tallon L."/>
            <person name="Sadzewicz L."/>
            <person name="Zhao X."/>
            <person name="Boylan J."/>
            <person name="Ott S."/>
            <person name="Bowen H."/>
            <person name="Vavikolanu K."/>
            <person name="Mehta A."/>
            <person name="Aluvathingal J."/>
            <person name="Nadendla S."/>
            <person name="Myers T."/>
            <person name="Yan Y."/>
            <person name="Sichtig H."/>
        </authorList>
    </citation>
    <scope>NUCLEOTIDE SEQUENCE [LARGE SCALE GENOMIC DNA]</scope>
    <source>
        <strain evidence="6 7">FDAARGOS_1161</strain>
    </source>
</reference>
<name>A0A974RZB7_PERPY</name>
<evidence type="ECO:0000259" key="4">
    <source>
        <dbReference type="Pfam" id="PF13243"/>
    </source>
</evidence>
<dbReference type="SUPFAM" id="SSF48239">
    <property type="entry name" value="Terpenoid cyclases/Protein prenyltransferases"/>
    <property type="match status" value="2"/>
</dbReference>
<dbReference type="NCBIfam" id="TIGR01787">
    <property type="entry name" value="squalene_cyclas"/>
    <property type="match status" value="1"/>
</dbReference>
<sequence>MQHVQPEINRLTAILQNSQGKDGSWHDPFETNIVVDAYMIILLRVLEIDDEKLIQSLVKRIESKRDPSGVWKLFADEKEGNLSLTTEAYYALLYSGLKKKEDPDMRKARRFIHEKGGLKQTKMFTRLMLTVTGQYKWPLLFPIPIEAVLLPPTFFVNMFDISIYARVHFMPLVLLGEKKFQVKGVNAPDLSDLHQSRSSDPEWEEMRSNDYRSLFSRLQTSTAALIGLPSKLKSLAVDSIEQYMLNRLEPDGTLYNYFSSTFFMIIAFLSLGYSKKDPVIIKAVEGLIAMASNIDGQVHIQHTTANVWNTALISYALQESGLSSSTPSIKKATAYLRKKQHVKYGDWVIHNPDIAPGGWGFSDLNTINPDVDDTSASLRALHPVFVSSPAHHDSWERGVTFLLSMQNDDGGFPAFEKNVDNQLLSMLPVEEAKYILTDPSTPDLTGRALEFLSKYAGLQMPNRSIKKAADWLLLHQEENGSWYGRWGVCYIYGTWAALTGLAASGHSTNSAISRAVKWLKSIQNQDGGWGESCYSDITKKYVPLGTSSLTQTAWALDALIAVSAKPSASIEKGIAYLIREGKKNDWTTSYPAGQGLANFLYIHYHSYQNIFTLLTLAHYREKYLNSSNN</sequence>
<evidence type="ECO:0000256" key="3">
    <source>
        <dbReference type="ARBA" id="ARBA00022737"/>
    </source>
</evidence>
<dbReference type="RefSeq" id="WP_040375861.1">
    <property type="nucleotide sequence ID" value="NZ_CP068053.1"/>
</dbReference>
<evidence type="ECO:0000256" key="1">
    <source>
        <dbReference type="ARBA" id="ARBA00004999"/>
    </source>
</evidence>
<keyword evidence="7" id="KW-1185">Reference proteome</keyword>
<evidence type="ECO:0000313" key="7">
    <source>
        <dbReference type="Proteomes" id="UP000595254"/>
    </source>
</evidence>
<dbReference type="GO" id="GO:0016104">
    <property type="term" value="P:triterpenoid biosynthetic process"/>
    <property type="evidence" value="ECO:0007669"/>
    <property type="project" value="InterPro"/>
</dbReference>
<proteinExistence type="inferred from homology"/>
<evidence type="ECO:0000259" key="5">
    <source>
        <dbReference type="Pfam" id="PF13249"/>
    </source>
</evidence>
<dbReference type="KEGG" id="ppsr:I6J18_16685"/>
<protein>
    <submittedName>
        <fullName evidence="6">Squalene--hopene cyclase</fullName>
    </submittedName>
</protein>
<dbReference type="PANTHER" id="PTHR11764:SF20">
    <property type="entry name" value="LANOSTEROL SYNTHASE"/>
    <property type="match status" value="1"/>
</dbReference>
<keyword evidence="3" id="KW-0677">Repeat</keyword>
<dbReference type="InterPro" id="IPR032696">
    <property type="entry name" value="SQ_cyclase_C"/>
</dbReference>
<dbReference type="EMBL" id="CP068053">
    <property type="protein sequence ID" value="QQS99258.1"/>
    <property type="molecule type" value="Genomic_DNA"/>
</dbReference>
<dbReference type="InterPro" id="IPR008930">
    <property type="entry name" value="Terpenoid_cyclase/PrenylTrfase"/>
</dbReference>
<feature type="domain" description="Squalene cyclase N-terminal" evidence="5">
    <location>
        <begin position="8"/>
        <end position="290"/>
    </location>
</feature>
<feature type="domain" description="Squalene cyclase C-terminal" evidence="4">
    <location>
        <begin position="306"/>
        <end position="620"/>
    </location>
</feature>
<dbReference type="Gene3D" id="1.50.10.20">
    <property type="match status" value="2"/>
</dbReference>
<dbReference type="AlphaFoldDB" id="A0A974RZB7"/>
<organism evidence="6 7">
    <name type="scientific">Peribacillus psychrosaccharolyticus</name>
    <name type="common">Bacillus psychrosaccharolyticus</name>
    <dbReference type="NCBI Taxonomy" id="1407"/>
    <lineage>
        <taxon>Bacteria</taxon>
        <taxon>Bacillati</taxon>
        <taxon>Bacillota</taxon>
        <taxon>Bacilli</taxon>
        <taxon>Bacillales</taxon>
        <taxon>Bacillaceae</taxon>
        <taxon>Peribacillus</taxon>
    </lineage>
</organism>
<dbReference type="SFLD" id="SFLDG01016">
    <property type="entry name" value="Prenyltransferase_Like_2"/>
    <property type="match status" value="1"/>
</dbReference>
<dbReference type="Proteomes" id="UP000595254">
    <property type="component" value="Chromosome"/>
</dbReference>
<evidence type="ECO:0000256" key="2">
    <source>
        <dbReference type="ARBA" id="ARBA00009755"/>
    </source>
</evidence>
<accession>A0A974RZB7</accession>
<gene>
    <name evidence="6" type="ORF">I6J18_16685</name>
</gene>
<evidence type="ECO:0000313" key="6">
    <source>
        <dbReference type="EMBL" id="QQS99258.1"/>
    </source>
</evidence>
<dbReference type="InterPro" id="IPR032697">
    <property type="entry name" value="SQ_cyclase_N"/>
</dbReference>
<comment type="pathway">
    <text evidence="1">Secondary metabolite biosynthesis; hopanoid biosynthesis.</text>
</comment>